<feature type="transmembrane region" description="Helical" evidence="1">
    <location>
        <begin position="21"/>
        <end position="44"/>
    </location>
</feature>
<sequence length="52" mass="6066">MFEFNTHTPFKRLLVRVISPVWLNASTLSSSAIYIVYKCCIYLLNQLTFLPL</sequence>
<accession>A0AA38PTB8</accession>
<dbReference type="AlphaFoldDB" id="A0AA38PTB8"/>
<reference evidence="2" key="1">
    <citation type="submission" date="2022-08" db="EMBL/GenBank/DDBJ databases">
        <authorList>
            <consortium name="DOE Joint Genome Institute"/>
            <person name="Min B."/>
            <person name="Riley R."/>
            <person name="Sierra-Patev S."/>
            <person name="Naranjo-Ortiz M."/>
            <person name="Looney B."/>
            <person name="Konkel Z."/>
            <person name="Slot J.C."/>
            <person name="Sakamoto Y."/>
            <person name="Steenwyk J.L."/>
            <person name="Rokas A."/>
            <person name="Carro J."/>
            <person name="Camarero S."/>
            <person name="Ferreira P."/>
            <person name="Molpeceres G."/>
            <person name="Ruiz-Duenas F.J."/>
            <person name="Serrano A."/>
            <person name="Henrissat B."/>
            <person name="Drula E."/>
            <person name="Hughes K.W."/>
            <person name="Mata J.L."/>
            <person name="Ishikawa N.K."/>
            <person name="Vargas-Isla R."/>
            <person name="Ushijima S."/>
            <person name="Smith C.A."/>
            <person name="Ahrendt S."/>
            <person name="Andreopoulos W."/>
            <person name="He G."/>
            <person name="Labutti K."/>
            <person name="Lipzen A."/>
            <person name="Ng V."/>
            <person name="Sandor L."/>
            <person name="Barry K."/>
            <person name="Martinez A.T."/>
            <person name="Xiao Y."/>
            <person name="Gibbons J.G."/>
            <person name="Terashima K."/>
            <person name="Hibbett D.S."/>
            <person name="Grigoriev I.V."/>
        </authorList>
    </citation>
    <scope>NUCLEOTIDE SEQUENCE</scope>
    <source>
        <strain evidence="2">TFB7829</strain>
    </source>
</reference>
<gene>
    <name evidence="2" type="ORF">F5890DRAFT_1446359</name>
</gene>
<evidence type="ECO:0000256" key="1">
    <source>
        <dbReference type="SAM" id="Phobius"/>
    </source>
</evidence>
<feature type="non-terminal residue" evidence="2">
    <location>
        <position position="52"/>
    </location>
</feature>
<evidence type="ECO:0000313" key="2">
    <source>
        <dbReference type="EMBL" id="KAJ3981364.1"/>
    </source>
</evidence>
<keyword evidence="1" id="KW-0472">Membrane</keyword>
<keyword evidence="1" id="KW-0812">Transmembrane</keyword>
<name>A0AA38PTB8_9AGAR</name>
<comment type="caution">
    <text evidence="2">The sequence shown here is derived from an EMBL/GenBank/DDBJ whole genome shotgun (WGS) entry which is preliminary data.</text>
</comment>
<protein>
    <submittedName>
        <fullName evidence="2">Uncharacterized protein</fullName>
    </submittedName>
</protein>
<evidence type="ECO:0000313" key="3">
    <source>
        <dbReference type="Proteomes" id="UP001163850"/>
    </source>
</evidence>
<organism evidence="2 3">
    <name type="scientific">Lentinula detonsa</name>
    <dbReference type="NCBI Taxonomy" id="2804962"/>
    <lineage>
        <taxon>Eukaryota</taxon>
        <taxon>Fungi</taxon>
        <taxon>Dikarya</taxon>
        <taxon>Basidiomycota</taxon>
        <taxon>Agaricomycotina</taxon>
        <taxon>Agaricomycetes</taxon>
        <taxon>Agaricomycetidae</taxon>
        <taxon>Agaricales</taxon>
        <taxon>Marasmiineae</taxon>
        <taxon>Omphalotaceae</taxon>
        <taxon>Lentinula</taxon>
    </lineage>
</organism>
<dbReference type="EMBL" id="MU802118">
    <property type="protein sequence ID" value="KAJ3981364.1"/>
    <property type="molecule type" value="Genomic_DNA"/>
</dbReference>
<dbReference type="Proteomes" id="UP001163850">
    <property type="component" value="Unassembled WGS sequence"/>
</dbReference>
<proteinExistence type="predicted"/>
<keyword evidence="1" id="KW-1133">Transmembrane helix</keyword>